<dbReference type="Proteomes" id="UP001302745">
    <property type="component" value="Unassembled WGS sequence"/>
</dbReference>
<comment type="caution">
    <text evidence="2">The sequence shown here is derived from an EMBL/GenBank/DDBJ whole genome shotgun (WGS) entry which is preliminary data.</text>
</comment>
<reference evidence="2" key="2">
    <citation type="submission" date="2023-05" db="EMBL/GenBank/DDBJ databases">
        <authorList>
            <consortium name="Lawrence Berkeley National Laboratory"/>
            <person name="Steindorff A."/>
            <person name="Hensen N."/>
            <person name="Bonometti L."/>
            <person name="Westerberg I."/>
            <person name="Brannstrom I.O."/>
            <person name="Guillou S."/>
            <person name="Cros-Aarteil S."/>
            <person name="Calhoun S."/>
            <person name="Haridas S."/>
            <person name="Kuo A."/>
            <person name="Mondo S."/>
            <person name="Pangilinan J."/>
            <person name="Riley R."/>
            <person name="Labutti K."/>
            <person name="Andreopoulos B."/>
            <person name="Lipzen A."/>
            <person name="Chen C."/>
            <person name="Yanf M."/>
            <person name="Daum C."/>
            <person name="Ng V."/>
            <person name="Clum A."/>
            <person name="Ohm R."/>
            <person name="Martin F."/>
            <person name="Silar P."/>
            <person name="Natvig D."/>
            <person name="Lalanne C."/>
            <person name="Gautier V."/>
            <person name="Ament-Velasquez S.L."/>
            <person name="Kruys A."/>
            <person name="Hutchinson M.I."/>
            <person name="Powell A.J."/>
            <person name="Barry K."/>
            <person name="Miller A.N."/>
            <person name="Grigoriev I.V."/>
            <person name="Debuchy R."/>
            <person name="Gladieux P."/>
            <person name="Thoren M.H."/>
            <person name="Johannesson H."/>
        </authorList>
    </citation>
    <scope>NUCLEOTIDE SEQUENCE</scope>
    <source>
        <strain evidence="2">CBS 538.74</strain>
    </source>
</reference>
<evidence type="ECO:0000313" key="2">
    <source>
        <dbReference type="EMBL" id="KAK4155233.1"/>
    </source>
</evidence>
<keyword evidence="3" id="KW-1185">Reference proteome</keyword>
<protein>
    <submittedName>
        <fullName evidence="2">Uncharacterized protein</fullName>
    </submittedName>
</protein>
<feature type="compositionally biased region" description="Polar residues" evidence="1">
    <location>
        <begin position="37"/>
        <end position="53"/>
    </location>
</feature>
<organism evidence="2 3">
    <name type="scientific">Chaetomidium leptoderma</name>
    <dbReference type="NCBI Taxonomy" id="669021"/>
    <lineage>
        <taxon>Eukaryota</taxon>
        <taxon>Fungi</taxon>
        <taxon>Dikarya</taxon>
        <taxon>Ascomycota</taxon>
        <taxon>Pezizomycotina</taxon>
        <taxon>Sordariomycetes</taxon>
        <taxon>Sordariomycetidae</taxon>
        <taxon>Sordariales</taxon>
        <taxon>Chaetomiaceae</taxon>
        <taxon>Chaetomidium</taxon>
    </lineage>
</organism>
<gene>
    <name evidence="2" type="ORF">C8A00DRAFT_31942</name>
</gene>
<reference evidence="2" key="1">
    <citation type="journal article" date="2023" name="Mol. Phylogenet. Evol.">
        <title>Genome-scale phylogeny and comparative genomics of the fungal order Sordariales.</title>
        <authorList>
            <person name="Hensen N."/>
            <person name="Bonometti L."/>
            <person name="Westerberg I."/>
            <person name="Brannstrom I.O."/>
            <person name="Guillou S."/>
            <person name="Cros-Aarteil S."/>
            <person name="Calhoun S."/>
            <person name="Haridas S."/>
            <person name="Kuo A."/>
            <person name="Mondo S."/>
            <person name="Pangilinan J."/>
            <person name="Riley R."/>
            <person name="LaButti K."/>
            <person name="Andreopoulos B."/>
            <person name="Lipzen A."/>
            <person name="Chen C."/>
            <person name="Yan M."/>
            <person name="Daum C."/>
            <person name="Ng V."/>
            <person name="Clum A."/>
            <person name="Steindorff A."/>
            <person name="Ohm R.A."/>
            <person name="Martin F."/>
            <person name="Silar P."/>
            <person name="Natvig D.O."/>
            <person name="Lalanne C."/>
            <person name="Gautier V."/>
            <person name="Ament-Velasquez S.L."/>
            <person name="Kruys A."/>
            <person name="Hutchinson M.I."/>
            <person name="Powell A.J."/>
            <person name="Barry K."/>
            <person name="Miller A.N."/>
            <person name="Grigoriev I.V."/>
            <person name="Debuchy R."/>
            <person name="Gladieux P."/>
            <person name="Hiltunen Thoren M."/>
            <person name="Johannesson H."/>
        </authorList>
    </citation>
    <scope>NUCLEOTIDE SEQUENCE</scope>
    <source>
        <strain evidence="2">CBS 538.74</strain>
    </source>
</reference>
<proteinExistence type="predicted"/>
<sequence>MTQRLPDADDCQSDQGSSKQVGTSNCDSPPAYESLESLESVTSPTPQKSTSGFEGNDRAPVQQASLYTWSNFFSHSPVLLSRFRVQNLSRENVYRAYAFNADMHVVYAFEYHRPSYCYNCIYDDMPLQGWWPWPRPRESPSPRDVGVSGLAVEPGDAFDELFTLPFPVSQREPPQPHQQPSGCIML</sequence>
<name>A0AAN6VP79_9PEZI</name>
<feature type="region of interest" description="Disordered" evidence="1">
    <location>
        <begin position="1"/>
        <end position="57"/>
    </location>
</feature>
<feature type="compositionally biased region" description="Polar residues" evidence="1">
    <location>
        <begin position="13"/>
        <end position="27"/>
    </location>
</feature>
<dbReference type="AlphaFoldDB" id="A0AAN6VP79"/>
<dbReference type="EMBL" id="MU856892">
    <property type="protein sequence ID" value="KAK4155233.1"/>
    <property type="molecule type" value="Genomic_DNA"/>
</dbReference>
<evidence type="ECO:0000256" key="1">
    <source>
        <dbReference type="SAM" id="MobiDB-lite"/>
    </source>
</evidence>
<evidence type="ECO:0000313" key="3">
    <source>
        <dbReference type="Proteomes" id="UP001302745"/>
    </source>
</evidence>
<accession>A0AAN6VP79</accession>